<evidence type="ECO:0000313" key="1">
    <source>
        <dbReference type="EMBL" id="WVZ88567.1"/>
    </source>
</evidence>
<name>A0AAQ3UE06_PASNO</name>
<dbReference type="Proteomes" id="UP001341281">
    <property type="component" value="Chromosome 08"/>
</dbReference>
<reference evidence="1 2" key="1">
    <citation type="submission" date="2024-02" db="EMBL/GenBank/DDBJ databases">
        <title>High-quality chromosome-scale genome assembly of Pensacola bahiagrass (Paspalum notatum Flugge var. saurae).</title>
        <authorList>
            <person name="Vega J.M."/>
            <person name="Podio M."/>
            <person name="Orjuela J."/>
            <person name="Siena L.A."/>
            <person name="Pessino S.C."/>
            <person name="Combes M.C."/>
            <person name="Mariac C."/>
            <person name="Albertini E."/>
            <person name="Pupilli F."/>
            <person name="Ortiz J.P.A."/>
            <person name="Leblanc O."/>
        </authorList>
    </citation>
    <scope>NUCLEOTIDE SEQUENCE [LARGE SCALE GENOMIC DNA]</scope>
    <source>
        <strain evidence="1">R1</strain>
        <tissue evidence="1">Leaf</tissue>
    </source>
</reference>
<gene>
    <name evidence="1" type="ORF">U9M48_035072</name>
</gene>
<dbReference type="AlphaFoldDB" id="A0AAQ3UE06"/>
<sequence>MQAGAMRSNYGATLELMWHIIPAVYSTISYQSALSSRRTHMLLPLSSVLLPWHVHSGGWRAQC</sequence>
<proteinExistence type="predicted"/>
<evidence type="ECO:0000313" key="2">
    <source>
        <dbReference type="Proteomes" id="UP001341281"/>
    </source>
</evidence>
<accession>A0AAQ3UE06</accession>
<organism evidence="1 2">
    <name type="scientific">Paspalum notatum var. saurae</name>
    <dbReference type="NCBI Taxonomy" id="547442"/>
    <lineage>
        <taxon>Eukaryota</taxon>
        <taxon>Viridiplantae</taxon>
        <taxon>Streptophyta</taxon>
        <taxon>Embryophyta</taxon>
        <taxon>Tracheophyta</taxon>
        <taxon>Spermatophyta</taxon>
        <taxon>Magnoliopsida</taxon>
        <taxon>Liliopsida</taxon>
        <taxon>Poales</taxon>
        <taxon>Poaceae</taxon>
        <taxon>PACMAD clade</taxon>
        <taxon>Panicoideae</taxon>
        <taxon>Andropogonodae</taxon>
        <taxon>Paspaleae</taxon>
        <taxon>Paspalinae</taxon>
        <taxon>Paspalum</taxon>
    </lineage>
</organism>
<dbReference type="EMBL" id="CP144752">
    <property type="protein sequence ID" value="WVZ88567.1"/>
    <property type="molecule type" value="Genomic_DNA"/>
</dbReference>
<protein>
    <submittedName>
        <fullName evidence="1">Uncharacterized protein</fullName>
    </submittedName>
</protein>
<keyword evidence="2" id="KW-1185">Reference proteome</keyword>